<protein>
    <submittedName>
        <fullName evidence="1">Uncharacterized protein</fullName>
    </submittedName>
</protein>
<dbReference type="Proteomes" id="UP001162131">
    <property type="component" value="Unassembled WGS sequence"/>
</dbReference>
<name>A0AAU9J7S2_9CILI</name>
<reference evidence="1" key="1">
    <citation type="submission" date="2021-09" db="EMBL/GenBank/DDBJ databases">
        <authorList>
            <consortium name="AG Swart"/>
            <person name="Singh M."/>
            <person name="Singh A."/>
            <person name="Seah K."/>
            <person name="Emmerich C."/>
        </authorList>
    </citation>
    <scope>NUCLEOTIDE SEQUENCE</scope>
    <source>
        <strain evidence="1">ATCC30299</strain>
    </source>
</reference>
<comment type="caution">
    <text evidence="1">The sequence shown here is derived from an EMBL/GenBank/DDBJ whole genome shotgun (WGS) entry which is preliminary data.</text>
</comment>
<evidence type="ECO:0000313" key="2">
    <source>
        <dbReference type="Proteomes" id="UP001162131"/>
    </source>
</evidence>
<sequence>MGCFKCIKAWLQRKNARTQNLKPESHKRTNSGKPEEIWELKSSTLRTSTTRTESIDMTPPKTYHKSTIVAGNKIISVINCPSYTNNEPGSPNKLEISDRLKTERNKDSFFESGNEENSMGFETLNKIAIITGSADYCVDSPMVQ</sequence>
<dbReference type="EMBL" id="CAJZBQ010000028">
    <property type="protein sequence ID" value="CAG9321240.1"/>
    <property type="molecule type" value="Genomic_DNA"/>
</dbReference>
<keyword evidence="2" id="KW-1185">Reference proteome</keyword>
<organism evidence="1 2">
    <name type="scientific">Blepharisma stoltei</name>
    <dbReference type="NCBI Taxonomy" id="1481888"/>
    <lineage>
        <taxon>Eukaryota</taxon>
        <taxon>Sar</taxon>
        <taxon>Alveolata</taxon>
        <taxon>Ciliophora</taxon>
        <taxon>Postciliodesmatophora</taxon>
        <taxon>Heterotrichea</taxon>
        <taxon>Heterotrichida</taxon>
        <taxon>Blepharismidae</taxon>
        <taxon>Blepharisma</taxon>
    </lineage>
</organism>
<proteinExistence type="predicted"/>
<evidence type="ECO:0000313" key="1">
    <source>
        <dbReference type="EMBL" id="CAG9321240.1"/>
    </source>
</evidence>
<gene>
    <name evidence="1" type="ORF">BSTOLATCC_MIC28527</name>
</gene>
<dbReference type="AlphaFoldDB" id="A0AAU9J7S2"/>
<accession>A0AAU9J7S2</accession>